<evidence type="ECO:0008006" key="3">
    <source>
        <dbReference type="Google" id="ProtNLM"/>
    </source>
</evidence>
<accession>A0A9W7IG13</accession>
<dbReference type="Pfam" id="PF14223">
    <property type="entry name" value="Retrotran_gag_2"/>
    <property type="match status" value="1"/>
</dbReference>
<reference evidence="1" key="1">
    <citation type="submission" date="2023-05" db="EMBL/GenBank/DDBJ databases">
        <title>Genome and transcriptome analyses reveal genes involved in the formation of fine ridges on petal epidermal cells in Hibiscus trionum.</title>
        <authorList>
            <person name="Koshimizu S."/>
            <person name="Masuda S."/>
            <person name="Ishii T."/>
            <person name="Shirasu K."/>
            <person name="Hoshino A."/>
            <person name="Arita M."/>
        </authorList>
    </citation>
    <scope>NUCLEOTIDE SEQUENCE</scope>
    <source>
        <strain evidence="1">Hamamatsu line</strain>
    </source>
</reference>
<gene>
    <name evidence="1" type="ORF">HRI_003227300</name>
</gene>
<proteinExistence type="predicted"/>
<name>A0A9W7IG13_HIBTR</name>
<organism evidence="1 2">
    <name type="scientific">Hibiscus trionum</name>
    <name type="common">Flower of an hour</name>
    <dbReference type="NCBI Taxonomy" id="183268"/>
    <lineage>
        <taxon>Eukaryota</taxon>
        <taxon>Viridiplantae</taxon>
        <taxon>Streptophyta</taxon>
        <taxon>Embryophyta</taxon>
        <taxon>Tracheophyta</taxon>
        <taxon>Spermatophyta</taxon>
        <taxon>Magnoliopsida</taxon>
        <taxon>eudicotyledons</taxon>
        <taxon>Gunneridae</taxon>
        <taxon>Pentapetalae</taxon>
        <taxon>rosids</taxon>
        <taxon>malvids</taxon>
        <taxon>Malvales</taxon>
        <taxon>Malvaceae</taxon>
        <taxon>Malvoideae</taxon>
        <taxon>Hibiscus</taxon>
    </lineage>
</organism>
<dbReference type="EMBL" id="BSYR01000027">
    <property type="protein sequence ID" value="GMI95580.1"/>
    <property type="molecule type" value="Genomic_DNA"/>
</dbReference>
<protein>
    <recommendedName>
        <fullName evidence="3">DUF4219 domain-containing protein</fullName>
    </recommendedName>
</protein>
<dbReference type="PANTHER" id="PTHR34676:SF8">
    <property type="entry name" value="TRANSMEMBRANE PROTEIN"/>
    <property type="match status" value="1"/>
</dbReference>
<comment type="caution">
    <text evidence="1">The sequence shown here is derived from an EMBL/GenBank/DDBJ whole genome shotgun (WGS) entry which is preliminary data.</text>
</comment>
<dbReference type="AlphaFoldDB" id="A0A9W7IG13"/>
<dbReference type="Proteomes" id="UP001165190">
    <property type="component" value="Unassembled WGS sequence"/>
</dbReference>
<evidence type="ECO:0000313" key="1">
    <source>
        <dbReference type="EMBL" id="GMI95580.1"/>
    </source>
</evidence>
<keyword evidence="2" id="KW-1185">Reference proteome</keyword>
<dbReference type="PANTHER" id="PTHR34676">
    <property type="entry name" value="DUF4219 DOMAIN-CONTAINING PROTEIN-RELATED"/>
    <property type="match status" value="1"/>
</dbReference>
<evidence type="ECO:0000313" key="2">
    <source>
        <dbReference type="Proteomes" id="UP001165190"/>
    </source>
</evidence>
<sequence length="126" mass="14705">MASTSNSNLYESQSTTKPPFFNEDNYPYWKNRMRLFIKSTDYMVWDVVEEGPYIPMKRDGEARLVLKVKAEMTDDERRRMQVNDKALHVIFCALGPDIYSEVSSIENAKEVWDTLETTYEGTSDVK</sequence>
<dbReference type="OrthoDB" id="1001260at2759"/>